<keyword evidence="1" id="KW-0812">Transmembrane</keyword>
<feature type="transmembrane region" description="Helical" evidence="1">
    <location>
        <begin position="69"/>
        <end position="98"/>
    </location>
</feature>
<organism evidence="2 3">
    <name type="scientific">Streblomastix strix</name>
    <dbReference type="NCBI Taxonomy" id="222440"/>
    <lineage>
        <taxon>Eukaryota</taxon>
        <taxon>Metamonada</taxon>
        <taxon>Preaxostyla</taxon>
        <taxon>Oxymonadida</taxon>
        <taxon>Streblomastigidae</taxon>
        <taxon>Streblomastix</taxon>
    </lineage>
</organism>
<keyword evidence="1" id="KW-1133">Transmembrane helix</keyword>
<feature type="non-terminal residue" evidence="2">
    <location>
        <position position="1"/>
    </location>
</feature>
<dbReference type="EMBL" id="SNRW01006273">
    <property type="protein sequence ID" value="KAA6383382.1"/>
    <property type="molecule type" value="Genomic_DNA"/>
</dbReference>
<name>A0A5J4VLC6_9EUKA</name>
<reference evidence="2 3" key="1">
    <citation type="submission" date="2019-03" db="EMBL/GenBank/DDBJ databases">
        <title>Single cell metagenomics reveals metabolic interactions within the superorganism composed of flagellate Streblomastix strix and complex community of Bacteroidetes bacteria on its surface.</title>
        <authorList>
            <person name="Treitli S.C."/>
            <person name="Kolisko M."/>
            <person name="Husnik F."/>
            <person name="Keeling P."/>
            <person name="Hampl V."/>
        </authorList>
    </citation>
    <scope>NUCLEOTIDE SEQUENCE [LARGE SCALE GENOMIC DNA]</scope>
    <source>
        <strain evidence="2">ST1C</strain>
    </source>
</reference>
<dbReference type="AlphaFoldDB" id="A0A5J4VLC6"/>
<evidence type="ECO:0000313" key="2">
    <source>
        <dbReference type="EMBL" id="KAA6383382.1"/>
    </source>
</evidence>
<dbReference type="Proteomes" id="UP000324800">
    <property type="component" value="Unassembled WGS sequence"/>
</dbReference>
<comment type="caution">
    <text evidence="2">The sequence shown here is derived from an EMBL/GenBank/DDBJ whole genome shotgun (WGS) entry which is preliminary data.</text>
</comment>
<protein>
    <submittedName>
        <fullName evidence="2">Uncharacterized protein</fullName>
    </submittedName>
</protein>
<evidence type="ECO:0000256" key="1">
    <source>
        <dbReference type="SAM" id="Phobius"/>
    </source>
</evidence>
<keyword evidence="1" id="KW-0472">Membrane</keyword>
<proteinExistence type="predicted"/>
<accession>A0A5J4VLC6</accession>
<sequence>AEVAKGNKAEDGSEIEVKIAGFDENFGSYLKCRDDGEDDCGDAPCGLKQEESAEYCLQQEEGKDKKKGLGVGAIVGIAVGAAVVVVAVVVIVVLVVYFKA</sequence>
<gene>
    <name evidence="2" type="ORF">EZS28_021089</name>
</gene>
<evidence type="ECO:0000313" key="3">
    <source>
        <dbReference type="Proteomes" id="UP000324800"/>
    </source>
</evidence>